<protein>
    <submittedName>
        <fullName evidence="1">Uncharacterized protein</fullName>
    </submittedName>
</protein>
<organism evidence="1 2">
    <name type="scientific">Elysia marginata</name>
    <dbReference type="NCBI Taxonomy" id="1093978"/>
    <lineage>
        <taxon>Eukaryota</taxon>
        <taxon>Metazoa</taxon>
        <taxon>Spiralia</taxon>
        <taxon>Lophotrochozoa</taxon>
        <taxon>Mollusca</taxon>
        <taxon>Gastropoda</taxon>
        <taxon>Heterobranchia</taxon>
        <taxon>Euthyneura</taxon>
        <taxon>Panpulmonata</taxon>
        <taxon>Sacoglossa</taxon>
        <taxon>Placobranchoidea</taxon>
        <taxon>Plakobranchidae</taxon>
        <taxon>Elysia</taxon>
    </lineage>
</organism>
<keyword evidence="2" id="KW-1185">Reference proteome</keyword>
<evidence type="ECO:0000313" key="1">
    <source>
        <dbReference type="EMBL" id="GFR86362.1"/>
    </source>
</evidence>
<accession>A0AAV4GKT0</accession>
<proteinExistence type="predicted"/>
<reference evidence="1 2" key="1">
    <citation type="journal article" date="2021" name="Elife">
        <title>Chloroplast acquisition without the gene transfer in kleptoplastic sea slugs, Plakobranchus ocellatus.</title>
        <authorList>
            <person name="Maeda T."/>
            <person name="Takahashi S."/>
            <person name="Yoshida T."/>
            <person name="Shimamura S."/>
            <person name="Takaki Y."/>
            <person name="Nagai Y."/>
            <person name="Toyoda A."/>
            <person name="Suzuki Y."/>
            <person name="Arimoto A."/>
            <person name="Ishii H."/>
            <person name="Satoh N."/>
            <person name="Nishiyama T."/>
            <person name="Hasebe M."/>
            <person name="Maruyama T."/>
            <person name="Minagawa J."/>
            <person name="Obokata J."/>
            <person name="Shigenobu S."/>
        </authorList>
    </citation>
    <scope>NUCLEOTIDE SEQUENCE [LARGE SCALE GENOMIC DNA]</scope>
</reference>
<evidence type="ECO:0000313" key="2">
    <source>
        <dbReference type="Proteomes" id="UP000762676"/>
    </source>
</evidence>
<dbReference type="Proteomes" id="UP000762676">
    <property type="component" value="Unassembled WGS sequence"/>
</dbReference>
<comment type="caution">
    <text evidence="1">The sequence shown here is derived from an EMBL/GenBank/DDBJ whole genome shotgun (WGS) entry which is preliminary data.</text>
</comment>
<gene>
    <name evidence="1" type="ORF">ElyMa_002465900</name>
</gene>
<name>A0AAV4GKT0_9GAST</name>
<dbReference type="EMBL" id="BMAT01005050">
    <property type="protein sequence ID" value="GFR86362.1"/>
    <property type="molecule type" value="Genomic_DNA"/>
</dbReference>
<dbReference type="AlphaFoldDB" id="A0AAV4GKT0"/>
<sequence length="105" mass="11687">MPNGNWGLCGPAVRCLTPEPGVIGSSPEYTAGLEIPGCKPADILSRLKQRTEWIGFHPTHAVPRTCKVQYLSYSLDCRYCIWFVCDSAILLLHRITPMASLARRL</sequence>